<name>A0A934S0K4_9BACT</name>
<reference evidence="3" key="1">
    <citation type="submission" date="2021-01" db="EMBL/GenBank/DDBJ databases">
        <title>Modified the classification status of verrucomicrobia.</title>
        <authorList>
            <person name="Feng X."/>
        </authorList>
    </citation>
    <scope>NUCLEOTIDE SEQUENCE</scope>
    <source>
        <strain evidence="3">KCTC 13126</strain>
    </source>
</reference>
<dbReference type="Pfam" id="PF14238">
    <property type="entry name" value="DUF4340"/>
    <property type="match status" value="2"/>
</dbReference>
<evidence type="ECO:0000313" key="3">
    <source>
        <dbReference type="EMBL" id="MBK1878789.1"/>
    </source>
</evidence>
<dbReference type="RefSeq" id="WP_200357003.1">
    <property type="nucleotide sequence ID" value="NZ_JAENIL010000035.1"/>
</dbReference>
<evidence type="ECO:0000313" key="4">
    <source>
        <dbReference type="Proteomes" id="UP000617628"/>
    </source>
</evidence>
<accession>A0A934S0K4</accession>
<dbReference type="InterPro" id="IPR025641">
    <property type="entry name" value="DUF4340"/>
</dbReference>
<dbReference type="Proteomes" id="UP000617628">
    <property type="component" value="Unassembled WGS sequence"/>
</dbReference>
<keyword evidence="4" id="KW-1185">Reference proteome</keyword>
<dbReference type="EMBL" id="JAENIL010000035">
    <property type="protein sequence ID" value="MBK1878789.1"/>
    <property type="molecule type" value="Genomic_DNA"/>
</dbReference>
<dbReference type="AlphaFoldDB" id="A0A934S0K4"/>
<feature type="region of interest" description="Disordered" evidence="1">
    <location>
        <begin position="617"/>
        <end position="653"/>
    </location>
</feature>
<feature type="domain" description="DUF4340" evidence="2">
    <location>
        <begin position="214"/>
        <end position="385"/>
    </location>
</feature>
<gene>
    <name evidence="3" type="ORF">JIN87_18045</name>
</gene>
<feature type="domain" description="DUF4340" evidence="2">
    <location>
        <begin position="70"/>
        <end position="190"/>
    </location>
</feature>
<comment type="caution">
    <text evidence="3">The sequence shown here is derived from an EMBL/GenBank/DDBJ whole genome shotgun (WGS) entry which is preliminary data.</text>
</comment>
<organism evidence="3 4">
    <name type="scientific">Pelagicoccus mobilis</name>
    <dbReference type="NCBI Taxonomy" id="415221"/>
    <lineage>
        <taxon>Bacteria</taxon>
        <taxon>Pseudomonadati</taxon>
        <taxon>Verrucomicrobiota</taxon>
        <taxon>Opitutia</taxon>
        <taxon>Puniceicoccales</taxon>
        <taxon>Pelagicoccaceae</taxon>
        <taxon>Pelagicoccus</taxon>
    </lineage>
</organism>
<evidence type="ECO:0000259" key="2">
    <source>
        <dbReference type="Pfam" id="PF14238"/>
    </source>
</evidence>
<protein>
    <submittedName>
        <fullName evidence="3">DUF4340 domain-containing protein</fullName>
    </submittedName>
</protein>
<evidence type="ECO:0000256" key="1">
    <source>
        <dbReference type="SAM" id="MobiDB-lite"/>
    </source>
</evidence>
<sequence>MRLKITLTLLAILLGLLTYIFYIDNRTDIDDYPDQRSSVLGSLAVGIDYLSIQNNATGQNITLQFEDNRWMLKEPYLWPANEFAVQRILTELRFLERISSFETNVVSNSGVSLADYGLKPSRLALMIGRGERKSTLHIGKPTEIGNNLYLLSTDQSHVHVVNRSLLDAISVDLDNLRSSRLFDIAVFEAMSWNIQVREDDRNLRAWFARNGDNWVFETPIRARADSEAVNVLLNRCLSLEADSIVASNPSDLSPYGLQNPLYRIAIEADQSREVLEIGEIIAEESQFRYAKRESRPAVFQLRIDFLDLLANAQTKLRERRIFELDVTAATTATIERRDQEPLTLQKLEDGTWELVVRNQEQGLQTLAGDTESISEMLKWLDELKAVPDTGFVNDAPSAPDLESYGLEVPEYSITITSNKAFDEDKPLEELKTEVLHIGDRTPDSRQESFIKIADKDFVYSVYNDIFSNITNNPLRYKDRNIISLPETTRISHLTIERLSDETLLVDEAIEPDAETPTIAAQLAAQVSQLRIDSFRNNGFTRTVRIAGRRQPWAYRLTATLDSNDTANAISQKIEILISETTGGPLLYGGIVETDQSFRFGIDFIDTFSQVAFNRVQREAPEKPFSSKPLPEKSTPNPEGLAPATSEQLEAPTQ</sequence>
<proteinExistence type="predicted"/>
<feature type="compositionally biased region" description="Polar residues" evidence="1">
    <location>
        <begin position="644"/>
        <end position="653"/>
    </location>
</feature>